<evidence type="ECO:0000256" key="2">
    <source>
        <dbReference type="ARBA" id="ARBA00023027"/>
    </source>
</evidence>
<keyword evidence="3" id="KW-0413">Isomerase</keyword>
<dbReference type="Gene3D" id="3.40.50.720">
    <property type="entry name" value="NAD(P)-binding Rossmann-like Domain"/>
    <property type="match status" value="1"/>
</dbReference>
<sequence>MSNIVGFVNLLEVAKAVNPQSLIIWASLSYFYGLNTDNPFSKCDRTDHQASLSSVYKLNTENPFSEHDRTDHPASLYITMKKVSEETAYAYNHIYNLSFTRLSI</sequence>
<protein>
    <recommendedName>
        <fullName evidence="6">NAD-dependent epimerase/dehydratase domain-containing protein</fullName>
    </recommendedName>
</protein>
<dbReference type="Proteomes" id="UP000239757">
    <property type="component" value="Unassembled WGS sequence"/>
</dbReference>
<keyword evidence="2" id="KW-0520">NAD</keyword>
<evidence type="ECO:0000313" key="4">
    <source>
        <dbReference type="EMBL" id="PPS04969.1"/>
    </source>
</evidence>
<dbReference type="SUPFAM" id="SSF51735">
    <property type="entry name" value="NAD(P)-binding Rossmann-fold domains"/>
    <property type="match status" value="1"/>
</dbReference>
<accession>A0A2P5XNN1</accession>
<organism evidence="4 5">
    <name type="scientific">Gossypium barbadense</name>
    <name type="common">Sea Island cotton</name>
    <name type="synonym">Hibiscus barbadensis</name>
    <dbReference type="NCBI Taxonomy" id="3634"/>
    <lineage>
        <taxon>Eukaryota</taxon>
        <taxon>Viridiplantae</taxon>
        <taxon>Streptophyta</taxon>
        <taxon>Embryophyta</taxon>
        <taxon>Tracheophyta</taxon>
        <taxon>Spermatophyta</taxon>
        <taxon>Magnoliopsida</taxon>
        <taxon>eudicotyledons</taxon>
        <taxon>Gunneridae</taxon>
        <taxon>Pentapetalae</taxon>
        <taxon>rosids</taxon>
        <taxon>malvids</taxon>
        <taxon>Malvales</taxon>
        <taxon>Malvaceae</taxon>
        <taxon>Malvoideae</taxon>
        <taxon>Gossypium</taxon>
    </lineage>
</organism>
<name>A0A2P5XNN1_GOSBA</name>
<gene>
    <name evidence="4" type="ORF">GOBAR_AA15686</name>
</gene>
<evidence type="ECO:0000256" key="3">
    <source>
        <dbReference type="ARBA" id="ARBA00023235"/>
    </source>
</evidence>
<proteinExistence type="inferred from homology"/>
<dbReference type="GO" id="GO:0016853">
    <property type="term" value="F:isomerase activity"/>
    <property type="evidence" value="ECO:0007669"/>
    <property type="project" value="UniProtKB-KW"/>
</dbReference>
<dbReference type="EMBL" id="KZ664524">
    <property type="protein sequence ID" value="PPS04969.1"/>
    <property type="molecule type" value="Genomic_DNA"/>
</dbReference>
<dbReference type="OrthoDB" id="1732621at2759"/>
<comment type="similarity">
    <text evidence="1">Belongs to the NAD(P)-dependent epimerase/dehydratase family.</text>
</comment>
<evidence type="ECO:0000256" key="1">
    <source>
        <dbReference type="ARBA" id="ARBA00007637"/>
    </source>
</evidence>
<dbReference type="AlphaFoldDB" id="A0A2P5XNN1"/>
<dbReference type="PANTHER" id="PTHR43574">
    <property type="entry name" value="EPIMERASE-RELATED"/>
    <property type="match status" value="1"/>
</dbReference>
<dbReference type="InterPro" id="IPR036291">
    <property type="entry name" value="NAD(P)-bd_dom_sf"/>
</dbReference>
<evidence type="ECO:0000313" key="5">
    <source>
        <dbReference type="Proteomes" id="UP000239757"/>
    </source>
</evidence>
<evidence type="ECO:0008006" key="6">
    <source>
        <dbReference type="Google" id="ProtNLM"/>
    </source>
</evidence>
<reference evidence="4 5" key="1">
    <citation type="submission" date="2015-01" db="EMBL/GenBank/DDBJ databases">
        <title>Genome of allotetraploid Gossypium barbadense reveals genomic plasticity and fiber elongation in cotton evolution.</title>
        <authorList>
            <person name="Chen X."/>
            <person name="Liu X."/>
            <person name="Zhao B."/>
            <person name="Zheng H."/>
            <person name="Hu Y."/>
            <person name="Lu G."/>
            <person name="Yang C."/>
            <person name="Chen J."/>
            <person name="Shan C."/>
            <person name="Zhang L."/>
            <person name="Zhou Y."/>
            <person name="Wang L."/>
            <person name="Guo W."/>
            <person name="Bai Y."/>
            <person name="Ruan J."/>
            <person name="Shangguan X."/>
            <person name="Mao Y."/>
            <person name="Jiang J."/>
            <person name="Zhu Y."/>
            <person name="Lei J."/>
            <person name="Kang H."/>
            <person name="Chen S."/>
            <person name="He X."/>
            <person name="Wang R."/>
            <person name="Wang Y."/>
            <person name="Chen J."/>
            <person name="Wang L."/>
            <person name="Yu S."/>
            <person name="Wang B."/>
            <person name="Wei J."/>
            <person name="Song S."/>
            <person name="Lu X."/>
            <person name="Gao Z."/>
            <person name="Gu W."/>
            <person name="Deng X."/>
            <person name="Ma D."/>
            <person name="Wang S."/>
            <person name="Liang W."/>
            <person name="Fang L."/>
            <person name="Cai C."/>
            <person name="Zhu X."/>
            <person name="Zhou B."/>
            <person name="Zhang Y."/>
            <person name="Chen Z."/>
            <person name="Xu S."/>
            <person name="Zhu R."/>
            <person name="Wang S."/>
            <person name="Zhang T."/>
            <person name="Zhao G."/>
        </authorList>
    </citation>
    <scope>NUCLEOTIDE SEQUENCE [LARGE SCALE GENOMIC DNA]</scope>
    <source>
        <strain evidence="5">cv. Xinhai21</strain>
        <tissue evidence="4">Leaf</tissue>
    </source>
</reference>